<sequence>MSDDTEGAPIPDALYDLLPPIFRMADITQGYPLLALCKVFDHVREQIGDSVRELEDDWFIQTCPLHLVPYVAAQLGLEVAQPVRREHRALVADALGFRRRKGIASAIPRRVRDGSGWYALYAPDETTPFASWPLPDAAPAPTPAPAPPPSAPEPEGAPEDPPRTSVGLLRVWRLPSFAMTGVTPMGASTPRFYHFNPLAIAQPLYNLANAPLDWVAAPPVTALPVRLTTQMLAADLEQYNRIWTTPGTGPASSLLYGSERGLVIRYKPKSTSDWVALGADGVRAMPLDIGAIQPPAPDYPVLEGGAINLQSITAQTSTLNLNYGDASAVLAMDVPANPSMSQLLALLQNAIATCPVKAGTQVTEADVRALICGSLGNALLIVPTVPTASLSLLTAPSSTDPLLLSGSARNGVAGATLPLDQKRLNLLNDAAPGTVMTFTAPTGKVLNVNLPFSPAVTTPAEAEAAFAAKLTNCFVCLAGDRTVIVAPASSQTPMSPTPPAWELGLVPAAAIDPDLGLFSWPAAWAAPAALSVDYGIAMPGAIGGIGLRAPLPIPANAVTLYDAGNTGWIVTQLSLWEMAPTPCTVLVLQSSATRYLNAQTIVPPPGDKLWIASAAGSQALLSVSYPGAFSLTGPSSGTAGTFGMSAILFQGALWLNGGNLDLQLLDMTLIPTSGSAIMPAPPPSPPPPPTPPPTPTPAPAPTPAPTPTPTPPPPPFNGSARIALERTIAAPLDFSRVQGDVRFESCVLSPLHAPPADMATPVLIAPLATVHIARTTVMGTAQLGAGGEALDSLFAGTLTCSGAMTFSNCYAADLGYLSGGGGSAGAAATQAALAAAPTTDPPSLAVARCKSCGKISGVGGRNVMLRHLVLGTPADGYCACADAADVVVTACTTCTDPACALTCPVRSAGASFQFGTAPPVFSPDNAYPLPGFARLEPFPRNPRVITEGATNRDELGAYNLAVPTARGTELQVALEDALLEGVTLDLRFES</sequence>
<dbReference type="PANTHER" id="PTHR13037:SF24">
    <property type="entry name" value="POLYCOMB PROTEIN PCL-RELATED"/>
    <property type="match status" value="1"/>
</dbReference>
<proteinExistence type="predicted"/>
<name>A0A7X5ZXD5_9SPHN</name>
<feature type="compositionally biased region" description="Pro residues" evidence="2">
    <location>
        <begin position="136"/>
        <end position="152"/>
    </location>
</feature>
<reference evidence="3 4" key="1">
    <citation type="submission" date="2020-03" db="EMBL/GenBank/DDBJ databases">
        <title>Genomic Encyclopedia of Type Strains, Phase IV (KMG-IV): sequencing the most valuable type-strain genomes for metagenomic binning, comparative biology and taxonomic classification.</title>
        <authorList>
            <person name="Goeker M."/>
        </authorList>
    </citation>
    <scope>NUCLEOTIDE SEQUENCE [LARGE SCALE GENOMIC DNA]</scope>
    <source>
        <strain evidence="3 4">DSM 4733</strain>
    </source>
</reference>
<organism evidence="3 4">
    <name type="scientific">Sphingomonas leidyi</name>
    <dbReference type="NCBI Taxonomy" id="68569"/>
    <lineage>
        <taxon>Bacteria</taxon>
        <taxon>Pseudomonadati</taxon>
        <taxon>Pseudomonadota</taxon>
        <taxon>Alphaproteobacteria</taxon>
        <taxon>Sphingomonadales</taxon>
        <taxon>Sphingomonadaceae</taxon>
        <taxon>Sphingomonas</taxon>
    </lineage>
</organism>
<accession>A0A7X5ZXD5</accession>
<keyword evidence="1" id="KW-0945">Host-virus interaction</keyword>
<evidence type="ECO:0000313" key="4">
    <source>
        <dbReference type="Proteomes" id="UP000564677"/>
    </source>
</evidence>
<dbReference type="InterPro" id="IPR006521">
    <property type="entry name" value="Tail_protein_I"/>
</dbReference>
<dbReference type="Proteomes" id="UP000564677">
    <property type="component" value="Unassembled WGS sequence"/>
</dbReference>
<dbReference type="RefSeq" id="WP_167300775.1">
    <property type="nucleotide sequence ID" value="NZ_JAASQV010000003.1"/>
</dbReference>
<comment type="caution">
    <text evidence="3">The sequence shown here is derived from an EMBL/GenBank/DDBJ whole genome shotgun (WGS) entry which is preliminary data.</text>
</comment>
<gene>
    <name evidence="3" type="ORF">FHR20_003406</name>
</gene>
<dbReference type="Pfam" id="PF09684">
    <property type="entry name" value="Tail_P2_I"/>
    <property type="match status" value="1"/>
</dbReference>
<feature type="compositionally biased region" description="Pro residues" evidence="2">
    <location>
        <begin position="679"/>
        <end position="716"/>
    </location>
</feature>
<feature type="region of interest" description="Disordered" evidence="2">
    <location>
        <begin position="675"/>
        <end position="719"/>
    </location>
</feature>
<dbReference type="PANTHER" id="PTHR13037">
    <property type="entry name" value="FORMIN"/>
    <property type="match status" value="1"/>
</dbReference>
<evidence type="ECO:0000256" key="2">
    <source>
        <dbReference type="SAM" id="MobiDB-lite"/>
    </source>
</evidence>
<evidence type="ECO:0000256" key="1">
    <source>
        <dbReference type="ARBA" id="ARBA00022581"/>
    </source>
</evidence>
<keyword evidence="4" id="KW-1185">Reference proteome</keyword>
<evidence type="ECO:0000313" key="3">
    <source>
        <dbReference type="EMBL" id="NIJ66433.1"/>
    </source>
</evidence>
<feature type="region of interest" description="Disordered" evidence="2">
    <location>
        <begin position="131"/>
        <end position="164"/>
    </location>
</feature>
<dbReference type="EMBL" id="JAASQV010000003">
    <property type="protein sequence ID" value="NIJ66433.1"/>
    <property type="molecule type" value="Genomic_DNA"/>
</dbReference>
<protein>
    <submittedName>
        <fullName evidence="3">Uncharacterized protein</fullName>
    </submittedName>
</protein>
<dbReference type="AlphaFoldDB" id="A0A7X5ZXD5"/>